<feature type="compositionally biased region" description="Basic and acidic residues" evidence="1">
    <location>
        <begin position="52"/>
        <end position="76"/>
    </location>
</feature>
<gene>
    <name evidence="2" type="ORF">UFOPK3331_02108</name>
</gene>
<proteinExistence type="predicted"/>
<sequence length="95" mass="11174">MMHVTTIGYLEILRHTNRKGDDTQLQDEVRKQPRFTSKDPWSDSGFGNIVKIDTEERKKDHKQDDDGRDITPVHRTFGNDKRHFQECFADDDKGQ</sequence>
<dbReference type="EMBL" id="CAESAL010000147">
    <property type="protein sequence ID" value="CAB4347098.1"/>
    <property type="molecule type" value="Genomic_DNA"/>
</dbReference>
<name>A0A6J5ZZX9_9ZZZZ</name>
<dbReference type="AlphaFoldDB" id="A0A6J5ZZX9"/>
<reference evidence="2" key="1">
    <citation type="submission" date="2020-05" db="EMBL/GenBank/DDBJ databases">
        <authorList>
            <person name="Chiriac C."/>
            <person name="Salcher M."/>
            <person name="Ghai R."/>
            <person name="Kavagutti S V."/>
        </authorList>
    </citation>
    <scope>NUCLEOTIDE SEQUENCE</scope>
</reference>
<feature type="compositionally biased region" description="Basic and acidic residues" evidence="1">
    <location>
        <begin position="18"/>
        <end position="41"/>
    </location>
</feature>
<evidence type="ECO:0000256" key="1">
    <source>
        <dbReference type="SAM" id="MobiDB-lite"/>
    </source>
</evidence>
<organism evidence="2">
    <name type="scientific">freshwater metagenome</name>
    <dbReference type="NCBI Taxonomy" id="449393"/>
    <lineage>
        <taxon>unclassified sequences</taxon>
        <taxon>metagenomes</taxon>
        <taxon>ecological metagenomes</taxon>
    </lineage>
</organism>
<accession>A0A6J5ZZX9</accession>
<evidence type="ECO:0000313" key="2">
    <source>
        <dbReference type="EMBL" id="CAB4347098.1"/>
    </source>
</evidence>
<protein>
    <submittedName>
        <fullName evidence="2">Unannotated protein</fullName>
    </submittedName>
</protein>
<feature type="region of interest" description="Disordered" evidence="1">
    <location>
        <begin position="18"/>
        <end position="76"/>
    </location>
</feature>